<evidence type="ECO:0000313" key="1">
    <source>
        <dbReference type="EMBL" id="GBM04960.1"/>
    </source>
</evidence>
<proteinExistence type="predicted"/>
<dbReference type="Proteomes" id="UP000499080">
    <property type="component" value="Unassembled WGS sequence"/>
</dbReference>
<accession>A0A4Y2CKQ0</accession>
<protein>
    <submittedName>
        <fullName evidence="1">Uncharacterized protein</fullName>
    </submittedName>
</protein>
<dbReference type="OrthoDB" id="410155at2759"/>
<reference evidence="1 2" key="1">
    <citation type="journal article" date="2019" name="Sci. Rep.">
        <title>Orb-weaving spider Araneus ventricosus genome elucidates the spidroin gene catalogue.</title>
        <authorList>
            <person name="Kono N."/>
            <person name="Nakamura H."/>
            <person name="Ohtoshi R."/>
            <person name="Moran D.A.P."/>
            <person name="Shinohara A."/>
            <person name="Yoshida Y."/>
            <person name="Fujiwara M."/>
            <person name="Mori M."/>
            <person name="Tomita M."/>
            <person name="Arakawa K."/>
        </authorList>
    </citation>
    <scope>NUCLEOTIDE SEQUENCE [LARGE SCALE GENOMIC DNA]</scope>
</reference>
<comment type="caution">
    <text evidence="1">The sequence shown here is derived from an EMBL/GenBank/DDBJ whole genome shotgun (WGS) entry which is preliminary data.</text>
</comment>
<gene>
    <name evidence="1" type="ORF">AVEN_126106_1</name>
</gene>
<sequence length="94" mass="10611">MKKVLKQTDWRNKLLALQPDDNTLRNTAKRMSRKRVKISALHGPAGIAYSNTDIAESIANSLKEQFTLNDLHGIDTENAVNHSKHSQKNEQKTS</sequence>
<name>A0A4Y2CKQ0_ARAVE</name>
<evidence type="ECO:0000313" key="2">
    <source>
        <dbReference type="Proteomes" id="UP000499080"/>
    </source>
</evidence>
<dbReference type="AlphaFoldDB" id="A0A4Y2CKQ0"/>
<dbReference type="EMBL" id="BGPR01000209">
    <property type="protein sequence ID" value="GBM04960.1"/>
    <property type="molecule type" value="Genomic_DNA"/>
</dbReference>
<organism evidence="1 2">
    <name type="scientific">Araneus ventricosus</name>
    <name type="common">Orbweaver spider</name>
    <name type="synonym">Epeira ventricosa</name>
    <dbReference type="NCBI Taxonomy" id="182803"/>
    <lineage>
        <taxon>Eukaryota</taxon>
        <taxon>Metazoa</taxon>
        <taxon>Ecdysozoa</taxon>
        <taxon>Arthropoda</taxon>
        <taxon>Chelicerata</taxon>
        <taxon>Arachnida</taxon>
        <taxon>Araneae</taxon>
        <taxon>Araneomorphae</taxon>
        <taxon>Entelegynae</taxon>
        <taxon>Araneoidea</taxon>
        <taxon>Araneidae</taxon>
        <taxon>Araneus</taxon>
    </lineage>
</organism>
<keyword evidence="2" id="KW-1185">Reference proteome</keyword>